<comment type="caution">
    <text evidence="2">The sequence shown here is derived from an EMBL/GenBank/DDBJ whole genome shotgun (WGS) entry which is preliminary data.</text>
</comment>
<dbReference type="AlphaFoldDB" id="A0A812MC06"/>
<sequence>MTSCQSLGFLDSWPHLGVGLLGCIGVGGQLSASAPRRSVEILGTSRRSRGHGPMGCVASKDLQADKEVVLAAVKKNGEALRRVSTEFRADKEVVLKAVKQNGFALRYASKDLQADKKVVLGAVKRYGGALREASEDVKADKTVVLKAVKQNGKALSYASEDLQADKEVVLKAVKKNGNALRFASEDLRADKKVVLEAVKKNGAILKLASEDLRGDRGFVLQLVEATKACWLCEFASEELRKDARFKQQCRKTAGTGLVWTYYDNYDMFGTMRSCFSTSGASIPGGDAYGAVMDQLKLATQHGGSATVWFGDTPVWGFATGEGHDRWVHPPEECGRDNVPVPAVEGRSRMWNGVVESRSSRMQPEIGSRHPCWCCHWLREVKRQHDEGKVICCAVSNIFQPEWVRTYGAGSSELSDARAEEFNLTKETFRNGRPEGWGQGTIEIDHVVRTFGYAREAPVHEWTKLPLGEGCRWERQTLDKMNFPVYAFFMP</sequence>
<keyword evidence="3" id="KW-1185">Reference proteome</keyword>
<dbReference type="EMBL" id="CAJNDS010001535">
    <property type="protein sequence ID" value="CAE7263974.1"/>
    <property type="molecule type" value="Genomic_DNA"/>
</dbReference>
<feature type="domain" description="DUF4116" evidence="1">
    <location>
        <begin position="115"/>
        <end position="163"/>
    </location>
</feature>
<evidence type="ECO:0000313" key="2">
    <source>
        <dbReference type="EMBL" id="CAE7263974.1"/>
    </source>
</evidence>
<dbReference type="Pfam" id="PF13475">
    <property type="entry name" value="DUF4116"/>
    <property type="match status" value="3"/>
</dbReference>
<gene>
    <name evidence="2" type="ORF">SNAT2548_LOCUS13888</name>
</gene>
<dbReference type="InterPro" id="IPR025197">
    <property type="entry name" value="DUF4116"/>
</dbReference>
<evidence type="ECO:0000259" key="1">
    <source>
        <dbReference type="Pfam" id="PF13475"/>
    </source>
</evidence>
<dbReference type="Proteomes" id="UP000604046">
    <property type="component" value="Unassembled WGS sequence"/>
</dbReference>
<organism evidence="2 3">
    <name type="scientific">Symbiodinium natans</name>
    <dbReference type="NCBI Taxonomy" id="878477"/>
    <lineage>
        <taxon>Eukaryota</taxon>
        <taxon>Sar</taxon>
        <taxon>Alveolata</taxon>
        <taxon>Dinophyceae</taxon>
        <taxon>Suessiales</taxon>
        <taxon>Symbiodiniaceae</taxon>
        <taxon>Symbiodinium</taxon>
    </lineage>
</organism>
<evidence type="ECO:0000313" key="3">
    <source>
        <dbReference type="Proteomes" id="UP000604046"/>
    </source>
</evidence>
<accession>A0A812MC06</accession>
<reference evidence="2" key="1">
    <citation type="submission" date="2021-02" db="EMBL/GenBank/DDBJ databases">
        <authorList>
            <person name="Dougan E. K."/>
            <person name="Rhodes N."/>
            <person name="Thang M."/>
            <person name="Chan C."/>
        </authorList>
    </citation>
    <scope>NUCLEOTIDE SEQUENCE</scope>
</reference>
<protein>
    <recommendedName>
        <fullName evidence="1">DUF4116 domain-containing protein</fullName>
    </recommendedName>
</protein>
<feature type="domain" description="DUF4116" evidence="1">
    <location>
        <begin position="165"/>
        <end position="213"/>
    </location>
</feature>
<proteinExistence type="predicted"/>
<feature type="domain" description="DUF4116" evidence="1">
    <location>
        <begin position="65"/>
        <end position="113"/>
    </location>
</feature>
<name>A0A812MC06_9DINO</name>